<evidence type="ECO:0000313" key="2">
    <source>
        <dbReference type="Proteomes" id="UP000028605"/>
    </source>
</evidence>
<dbReference type="Proteomes" id="UP000028605">
    <property type="component" value="Unassembled WGS sequence"/>
</dbReference>
<reference evidence="2" key="1">
    <citation type="submission" date="2014-05" db="EMBL/GenBank/DDBJ databases">
        <title>ATOL: Assembling a taxonomically balanced genome-scale reconstruction of the evolutionary history of the Enterobacteriaceae.</title>
        <authorList>
            <person name="Plunkett G. III"/>
            <person name="Neeno-Eckwall E.C."/>
            <person name="Glasner J.D."/>
            <person name="Perna N.T."/>
        </authorList>
    </citation>
    <scope>NUCLEOTIDE SEQUENCE [LARGE SCALE GENOMIC DNA]</scope>
    <source>
        <strain evidence="2">ATCC 13337</strain>
    </source>
</reference>
<gene>
    <name evidence="1" type="ORF">GHAL_2309</name>
</gene>
<organism evidence="1 2">
    <name type="scientific">Hafnia alvei ATCC 13337</name>
    <dbReference type="NCBI Taxonomy" id="910996"/>
    <lineage>
        <taxon>Bacteria</taxon>
        <taxon>Pseudomonadati</taxon>
        <taxon>Pseudomonadota</taxon>
        <taxon>Gammaproteobacteria</taxon>
        <taxon>Enterobacterales</taxon>
        <taxon>Hafniaceae</taxon>
        <taxon>Hafnia</taxon>
    </lineage>
</organism>
<sequence>MELIKDKKNAFSANDYPYPLIYRHLVTFTFCDSGKISDFLYKIFELKRIKRNF</sequence>
<comment type="caution">
    <text evidence="1">The sequence shown here is derived from an EMBL/GenBank/DDBJ whole genome shotgun (WGS) entry which is preliminary data.</text>
</comment>
<accession>A0ABD3ZGD7</accession>
<evidence type="ECO:0000313" key="1">
    <source>
        <dbReference type="EMBL" id="KFC87614.1"/>
    </source>
</evidence>
<proteinExistence type="predicted"/>
<protein>
    <submittedName>
        <fullName evidence="1">Uncharacterized protein</fullName>
    </submittedName>
</protein>
<dbReference type="AlphaFoldDB" id="A0ABD3ZGD7"/>
<name>A0ABD3ZGD7_HAFAL</name>
<dbReference type="EMBL" id="JMPK01000043">
    <property type="protein sequence ID" value="KFC87614.1"/>
    <property type="molecule type" value="Genomic_DNA"/>
</dbReference>